<evidence type="ECO:0000256" key="7">
    <source>
        <dbReference type="SAM" id="SignalP"/>
    </source>
</evidence>
<organism evidence="9 10">
    <name type="scientific">Alosa alosa</name>
    <name type="common">allis shad</name>
    <dbReference type="NCBI Taxonomy" id="278164"/>
    <lineage>
        <taxon>Eukaryota</taxon>
        <taxon>Metazoa</taxon>
        <taxon>Chordata</taxon>
        <taxon>Craniata</taxon>
        <taxon>Vertebrata</taxon>
        <taxon>Euteleostomi</taxon>
        <taxon>Actinopterygii</taxon>
        <taxon>Neopterygii</taxon>
        <taxon>Teleostei</taxon>
        <taxon>Clupei</taxon>
        <taxon>Clupeiformes</taxon>
        <taxon>Clupeoidei</taxon>
        <taxon>Clupeidae</taxon>
        <taxon>Alosa</taxon>
    </lineage>
</organism>
<dbReference type="CDD" id="cd00096">
    <property type="entry name" value="Ig"/>
    <property type="match status" value="1"/>
</dbReference>
<dbReference type="InterPro" id="IPR013783">
    <property type="entry name" value="Ig-like_fold"/>
</dbReference>
<dbReference type="AlphaFoldDB" id="A0AAV6HBV4"/>
<evidence type="ECO:0000313" key="10">
    <source>
        <dbReference type="Proteomes" id="UP000823561"/>
    </source>
</evidence>
<evidence type="ECO:0000256" key="5">
    <source>
        <dbReference type="SAM" id="MobiDB-lite"/>
    </source>
</evidence>
<dbReference type="GO" id="GO:0016020">
    <property type="term" value="C:membrane"/>
    <property type="evidence" value="ECO:0007669"/>
    <property type="project" value="UniProtKB-SubCell"/>
</dbReference>
<name>A0AAV6HBV4_9TELE</name>
<dbReference type="Gene3D" id="2.60.40.10">
    <property type="entry name" value="Immunoglobulins"/>
    <property type="match status" value="3"/>
</dbReference>
<dbReference type="InterPro" id="IPR007110">
    <property type="entry name" value="Ig-like_dom"/>
</dbReference>
<evidence type="ECO:0000256" key="4">
    <source>
        <dbReference type="ARBA" id="ARBA00023180"/>
    </source>
</evidence>
<feature type="domain" description="Ig-like" evidence="8">
    <location>
        <begin position="202"/>
        <end position="271"/>
    </location>
</feature>
<evidence type="ECO:0000259" key="8">
    <source>
        <dbReference type="PROSITE" id="PS50835"/>
    </source>
</evidence>
<gene>
    <name evidence="9" type="ORF">AALO_G00042120</name>
</gene>
<feature type="chain" id="PRO_5043518126" description="Ig-like domain-containing protein" evidence="7">
    <location>
        <begin position="19"/>
        <end position="386"/>
    </location>
</feature>
<keyword evidence="6" id="KW-0812">Transmembrane</keyword>
<feature type="compositionally biased region" description="Polar residues" evidence="5">
    <location>
        <begin position="330"/>
        <end position="340"/>
    </location>
</feature>
<evidence type="ECO:0000256" key="6">
    <source>
        <dbReference type="SAM" id="Phobius"/>
    </source>
</evidence>
<reference evidence="9" key="1">
    <citation type="submission" date="2020-10" db="EMBL/GenBank/DDBJ databases">
        <title>Chromosome-scale genome assembly of the Allis shad, Alosa alosa.</title>
        <authorList>
            <person name="Margot Z."/>
            <person name="Christophe K."/>
            <person name="Cabau C."/>
            <person name="Louis A."/>
            <person name="Berthelot C."/>
            <person name="Parey E."/>
            <person name="Roest Crollius H."/>
            <person name="Montfort J."/>
            <person name="Robinson-Rechavi M."/>
            <person name="Bucao C."/>
            <person name="Bouchez O."/>
            <person name="Gislard M."/>
            <person name="Lluch J."/>
            <person name="Milhes M."/>
            <person name="Lampietro C."/>
            <person name="Lopez Roques C."/>
            <person name="Donnadieu C."/>
            <person name="Braasch I."/>
            <person name="Desvignes T."/>
            <person name="Postlethwait J."/>
            <person name="Bobe J."/>
            <person name="Guiguen Y."/>
        </authorList>
    </citation>
    <scope>NUCLEOTIDE SEQUENCE</scope>
    <source>
        <strain evidence="9">M-15738</strain>
        <tissue evidence="9">Blood</tissue>
    </source>
</reference>
<dbReference type="Proteomes" id="UP000823561">
    <property type="component" value="Chromosome 3"/>
</dbReference>
<evidence type="ECO:0000313" key="9">
    <source>
        <dbReference type="EMBL" id="KAG5283441.1"/>
    </source>
</evidence>
<dbReference type="Pfam" id="PF13895">
    <property type="entry name" value="Ig_2"/>
    <property type="match status" value="1"/>
</dbReference>
<evidence type="ECO:0000256" key="1">
    <source>
        <dbReference type="ARBA" id="ARBA00004370"/>
    </source>
</evidence>
<evidence type="ECO:0000256" key="3">
    <source>
        <dbReference type="ARBA" id="ARBA00023136"/>
    </source>
</evidence>
<comment type="subcellular location">
    <subcellularLocation>
        <location evidence="1">Membrane</location>
    </subcellularLocation>
</comment>
<keyword evidence="3 6" id="KW-0472">Membrane</keyword>
<feature type="signal peptide" evidence="7">
    <location>
        <begin position="1"/>
        <end position="18"/>
    </location>
</feature>
<dbReference type="EMBL" id="JADWDJ010000003">
    <property type="protein sequence ID" value="KAG5283441.1"/>
    <property type="molecule type" value="Genomic_DNA"/>
</dbReference>
<feature type="domain" description="Ig-like" evidence="8">
    <location>
        <begin position="127"/>
        <end position="186"/>
    </location>
</feature>
<dbReference type="InterPro" id="IPR036179">
    <property type="entry name" value="Ig-like_dom_sf"/>
</dbReference>
<keyword evidence="4" id="KW-0325">Glycoprotein</keyword>
<dbReference type="PROSITE" id="PS50835">
    <property type="entry name" value="IG_LIKE"/>
    <property type="match status" value="2"/>
</dbReference>
<protein>
    <recommendedName>
        <fullName evidence="8">Ig-like domain-containing protein</fullName>
    </recommendedName>
</protein>
<proteinExistence type="predicted"/>
<feature type="transmembrane region" description="Helical" evidence="6">
    <location>
        <begin position="287"/>
        <end position="313"/>
    </location>
</feature>
<accession>A0AAV6HBV4</accession>
<keyword evidence="6" id="KW-1133">Transmembrane helix</keyword>
<keyword evidence="10" id="KW-1185">Reference proteome</keyword>
<keyword evidence="2 7" id="KW-0732">Signal</keyword>
<dbReference type="InterPro" id="IPR015631">
    <property type="entry name" value="CD2/SLAM_rcpt"/>
</dbReference>
<dbReference type="SUPFAM" id="SSF48726">
    <property type="entry name" value="Immunoglobulin"/>
    <property type="match status" value="3"/>
</dbReference>
<comment type="caution">
    <text evidence="9">The sequence shown here is derived from an EMBL/GenBank/DDBJ whole genome shotgun (WGS) entry which is preliminary data.</text>
</comment>
<feature type="region of interest" description="Disordered" evidence="5">
    <location>
        <begin position="327"/>
        <end position="380"/>
    </location>
</feature>
<evidence type="ECO:0000256" key="2">
    <source>
        <dbReference type="ARBA" id="ARBA00022729"/>
    </source>
</evidence>
<dbReference type="PANTHER" id="PTHR12080:SF48">
    <property type="entry name" value="IMMUNOGLOBULIN SUBTYPE DOMAIN-CONTAINING PROTEIN"/>
    <property type="match status" value="1"/>
</dbReference>
<sequence length="386" mass="43053">MLFLGILLHISLFHVSMSEVAPCNISKPIGANVLIPLPYKGLTADAHLKWMHGKERVFYSKGGEIKDEKRKIKFDGSLKLDNIKSSDSGTYEATVHDSKGAHVHFSSQRLCVLESVKTPEVKYSCAGQWPVLTCTRGGPEVNVIWYRNNQEIGQRQQTLTLTADLFKAGDRYSCTVKNQVSEKKSSEVKPVCSGKIQVNTPTVTFRCDKGTMQMTCVNSTGMVFSWNRNGQKLVGKDNTILNLPEAEFKSNHTYSCVIKNGTTVIQSKNVQPSCKVAEQSKWPNMDLWLMVTILAGGGLVVVLIILSIVCCLCKCKKSQEKEKELRLANLTHSPDNQSEETPLKRPRRERGPLPEVPKPRVRPAQLHNSGQPGPDMVKNSQYMHMV</sequence>
<dbReference type="PANTHER" id="PTHR12080">
    <property type="entry name" value="SIGNALING LYMPHOCYTIC ACTIVATION MOLECULE"/>
    <property type="match status" value="1"/>
</dbReference>